<evidence type="ECO:0000313" key="1">
    <source>
        <dbReference type="EMBL" id="SVC44735.1"/>
    </source>
</evidence>
<sequence>MADIHPPSGHLPGFELEIFAKTVFQRLPRLHGSEEPAKLLLVHGDDVMTVSNGEQVGH</sequence>
<dbReference type="EMBL" id="UINC01091741">
    <property type="protein sequence ID" value="SVC44735.1"/>
    <property type="molecule type" value="Genomic_DNA"/>
</dbReference>
<feature type="non-terminal residue" evidence="1">
    <location>
        <position position="58"/>
    </location>
</feature>
<gene>
    <name evidence="1" type="ORF">METZ01_LOCUS297589</name>
</gene>
<reference evidence="1" key="1">
    <citation type="submission" date="2018-05" db="EMBL/GenBank/DDBJ databases">
        <authorList>
            <person name="Lanie J.A."/>
            <person name="Ng W.-L."/>
            <person name="Kazmierczak K.M."/>
            <person name="Andrzejewski T.M."/>
            <person name="Davidsen T.M."/>
            <person name="Wayne K.J."/>
            <person name="Tettelin H."/>
            <person name="Glass J.I."/>
            <person name="Rusch D."/>
            <person name="Podicherti R."/>
            <person name="Tsui H.-C.T."/>
            <person name="Winkler M.E."/>
        </authorList>
    </citation>
    <scope>NUCLEOTIDE SEQUENCE</scope>
</reference>
<protein>
    <submittedName>
        <fullName evidence="1">Uncharacterized protein</fullName>
    </submittedName>
</protein>
<name>A0A382M9L7_9ZZZZ</name>
<proteinExistence type="predicted"/>
<accession>A0A382M9L7</accession>
<organism evidence="1">
    <name type="scientific">marine metagenome</name>
    <dbReference type="NCBI Taxonomy" id="408172"/>
    <lineage>
        <taxon>unclassified sequences</taxon>
        <taxon>metagenomes</taxon>
        <taxon>ecological metagenomes</taxon>
    </lineage>
</organism>
<dbReference type="AlphaFoldDB" id="A0A382M9L7"/>